<protein>
    <submittedName>
        <fullName evidence="8">Cysteine sulfinic acid decarboxylase</fullName>
    </submittedName>
</protein>
<dbReference type="PANTHER" id="PTHR45677:SF12">
    <property type="entry name" value="BLACK, ISOFORM A"/>
    <property type="match status" value="1"/>
</dbReference>
<sequence length="762" mass="86631">MKHQWFKVSSYSWSNTQTKRVCQAATPNPNYKLIGIMGSNKSESGEELQDNPLYYKTFPSKDLHEKFFHDVFDLILKEAMFEGVQRDKLVVRFKLPENLEKILHLKLGKKPVKSQEDLLDLLKEVMKYSVKTGHPYFINQLFSGLDPYGICAEWVASALNSSVYTYEVAPVFTLMELEVFEKMRDMVGFPRGQGDGLFCPGGSMANGYAISVARYRKRPEVKERGLCGMKEMVIFVSEDCHYSFKKLASFQGHYYCYYLILCFTLPPKGLGMKNVVGIKVDHKGKMIIEDLVDKIEISIEKGQDPFMVAATAGTTVLGAFDPIEEVAKVCQKYELYLHVDAAWGGGALMSPKYRHLLKGIEKADSVTWNPHKLLCAPQQCSTFLIKDSDVCTQTHATKATYLFQQDKFYDAAYYDTGDKHVQCGRRADVLKFWFMWKAKGSEGFAAHIDHIFGVAEYCVQELRSRSPAFQLLLEEPECTNITFWYIPPSLRDMNNKSDEFWEKLHKVAPKIKEAMMKRGSMMITYQPLRNYQNFFRLVIQSSEVTKEDIKYFLDEIENCGKDIEVKMQDILLLVKYPYGKRTCAFLHTLYFNIFLPMLIFFINCTPIPDDISNQNTTSTDNISTAASASSAGHPSSANQTVFVGDICGQNMFWDPTLNTCKPKPNAGKSGVLDATNNNASNTNATIAKPGKKKKPFHSEEEVTDPPHHHETETNKPHVNETKQIRVDTNSDEEDVIPVKTDPHCGLGYEWSADDMMCAKDEQ</sequence>
<dbReference type="Gene3D" id="3.40.640.10">
    <property type="entry name" value="Type I PLP-dependent aspartate aminotransferase-like (Major domain)"/>
    <property type="match status" value="1"/>
</dbReference>
<keyword evidence="3" id="KW-0210">Decarboxylase</keyword>
<comment type="similarity">
    <text evidence="2">Belongs to the group II decarboxylase family.</text>
</comment>
<dbReference type="SUPFAM" id="SSF53383">
    <property type="entry name" value="PLP-dependent transferases"/>
    <property type="match status" value="1"/>
</dbReference>
<dbReference type="OrthoDB" id="392571at2759"/>
<feature type="compositionally biased region" description="Basic and acidic residues" evidence="7">
    <location>
        <begin position="696"/>
        <end position="725"/>
    </location>
</feature>
<keyword evidence="5" id="KW-0456">Lyase</keyword>
<dbReference type="EMBL" id="LJIJ01000018">
    <property type="protein sequence ID" value="ODN05660.1"/>
    <property type="molecule type" value="Genomic_DNA"/>
</dbReference>
<feature type="compositionally biased region" description="Low complexity" evidence="7">
    <location>
        <begin position="674"/>
        <end position="685"/>
    </location>
</feature>
<dbReference type="Pfam" id="PF00282">
    <property type="entry name" value="Pyridoxal_deC"/>
    <property type="match status" value="1"/>
</dbReference>
<evidence type="ECO:0000256" key="4">
    <source>
        <dbReference type="ARBA" id="ARBA00022898"/>
    </source>
</evidence>
<dbReference type="Gene3D" id="3.90.1150.170">
    <property type="match status" value="1"/>
</dbReference>
<dbReference type="InterPro" id="IPR015424">
    <property type="entry name" value="PyrdxlP-dep_Trfase"/>
</dbReference>
<dbReference type="Proteomes" id="UP000094527">
    <property type="component" value="Unassembled WGS sequence"/>
</dbReference>
<dbReference type="GO" id="GO:0019752">
    <property type="term" value="P:carboxylic acid metabolic process"/>
    <property type="evidence" value="ECO:0007669"/>
    <property type="project" value="InterPro"/>
</dbReference>
<evidence type="ECO:0000256" key="1">
    <source>
        <dbReference type="ARBA" id="ARBA00001933"/>
    </source>
</evidence>
<keyword evidence="9" id="KW-1185">Reference proteome</keyword>
<reference evidence="8 9" key="1">
    <citation type="journal article" date="2016" name="Genome Biol. Evol.">
        <title>Gene Family Evolution Reflects Adaptation to Soil Environmental Stressors in the Genome of the Collembolan Orchesella cincta.</title>
        <authorList>
            <person name="Faddeeva-Vakhrusheva A."/>
            <person name="Derks M.F."/>
            <person name="Anvar S.Y."/>
            <person name="Agamennone V."/>
            <person name="Suring W."/>
            <person name="Smit S."/>
            <person name="van Straalen N.M."/>
            <person name="Roelofs D."/>
        </authorList>
    </citation>
    <scope>NUCLEOTIDE SEQUENCE [LARGE SCALE GENOMIC DNA]</scope>
    <source>
        <tissue evidence="8">Mixed pool</tissue>
    </source>
</reference>
<evidence type="ECO:0000256" key="5">
    <source>
        <dbReference type="ARBA" id="ARBA00023239"/>
    </source>
</evidence>
<feature type="modified residue" description="N6-(pyridoxal phosphate)lysine" evidence="6">
    <location>
        <position position="372"/>
    </location>
</feature>
<dbReference type="AlphaFoldDB" id="A0A1D2NK65"/>
<dbReference type="InterPro" id="IPR015421">
    <property type="entry name" value="PyrdxlP-dep_Trfase_major"/>
</dbReference>
<evidence type="ECO:0000256" key="7">
    <source>
        <dbReference type="SAM" id="MobiDB-lite"/>
    </source>
</evidence>
<evidence type="ECO:0000313" key="9">
    <source>
        <dbReference type="Proteomes" id="UP000094527"/>
    </source>
</evidence>
<accession>A0A1D2NK65</accession>
<comment type="caution">
    <text evidence="8">The sequence shown here is derived from an EMBL/GenBank/DDBJ whole genome shotgun (WGS) entry which is preliminary data.</text>
</comment>
<evidence type="ECO:0000256" key="2">
    <source>
        <dbReference type="ARBA" id="ARBA00009533"/>
    </source>
</evidence>
<dbReference type="STRING" id="48709.A0A1D2NK65"/>
<dbReference type="OMA" id="NWQPLMV"/>
<comment type="cofactor">
    <cofactor evidence="1 6">
        <name>pyridoxal 5'-phosphate</name>
        <dbReference type="ChEBI" id="CHEBI:597326"/>
    </cofactor>
</comment>
<evidence type="ECO:0000313" key="8">
    <source>
        <dbReference type="EMBL" id="ODN05660.1"/>
    </source>
</evidence>
<evidence type="ECO:0000256" key="3">
    <source>
        <dbReference type="ARBA" id="ARBA00022793"/>
    </source>
</evidence>
<feature type="region of interest" description="Disordered" evidence="7">
    <location>
        <begin position="673"/>
        <end position="741"/>
    </location>
</feature>
<dbReference type="CDD" id="cd06450">
    <property type="entry name" value="DOPA_deC_like"/>
    <property type="match status" value="1"/>
</dbReference>
<dbReference type="GO" id="GO:0016831">
    <property type="term" value="F:carboxy-lyase activity"/>
    <property type="evidence" value="ECO:0007669"/>
    <property type="project" value="UniProtKB-KW"/>
</dbReference>
<dbReference type="GO" id="GO:0030170">
    <property type="term" value="F:pyridoxal phosphate binding"/>
    <property type="evidence" value="ECO:0007669"/>
    <property type="project" value="InterPro"/>
</dbReference>
<proteinExistence type="inferred from homology"/>
<organism evidence="8 9">
    <name type="scientific">Orchesella cincta</name>
    <name type="common">Springtail</name>
    <name type="synonym">Podura cincta</name>
    <dbReference type="NCBI Taxonomy" id="48709"/>
    <lineage>
        <taxon>Eukaryota</taxon>
        <taxon>Metazoa</taxon>
        <taxon>Ecdysozoa</taxon>
        <taxon>Arthropoda</taxon>
        <taxon>Hexapoda</taxon>
        <taxon>Collembola</taxon>
        <taxon>Entomobryomorpha</taxon>
        <taxon>Entomobryoidea</taxon>
        <taxon>Orchesellidae</taxon>
        <taxon>Orchesellinae</taxon>
        <taxon>Orchesella</taxon>
    </lineage>
</organism>
<keyword evidence="4 6" id="KW-0663">Pyridoxal phosphate</keyword>
<evidence type="ECO:0000256" key="6">
    <source>
        <dbReference type="PIRSR" id="PIRSR602129-50"/>
    </source>
</evidence>
<dbReference type="PANTHER" id="PTHR45677">
    <property type="entry name" value="GLUTAMATE DECARBOXYLASE-RELATED"/>
    <property type="match status" value="1"/>
</dbReference>
<name>A0A1D2NK65_ORCCI</name>
<dbReference type="InterPro" id="IPR002129">
    <property type="entry name" value="PyrdxlP-dep_de-COase"/>
</dbReference>
<gene>
    <name evidence="8" type="ORF">Ocin01_00983</name>
</gene>
<dbReference type="GO" id="GO:0005737">
    <property type="term" value="C:cytoplasm"/>
    <property type="evidence" value="ECO:0007669"/>
    <property type="project" value="TreeGrafter"/>
</dbReference>